<evidence type="ECO:0000259" key="3">
    <source>
        <dbReference type="PROSITE" id="PS50977"/>
    </source>
</evidence>
<evidence type="ECO:0000313" key="5">
    <source>
        <dbReference type="Proteomes" id="UP001501237"/>
    </source>
</evidence>
<name>A0ABP6QHH4_9ACTN</name>
<dbReference type="InterPro" id="IPR050109">
    <property type="entry name" value="HTH-type_TetR-like_transc_reg"/>
</dbReference>
<dbReference type="SUPFAM" id="SSF48498">
    <property type="entry name" value="Tetracyclin repressor-like, C-terminal domain"/>
    <property type="match status" value="1"/>
</dbReference>
<dbReference type="InterPro" id="IPR001647">
    <property type="entry name" value="HTH_TetR"/>
</dbReference>
<dbReference type="Gene3D" id="1.10.357.10">
    <property type="entry name" value="Tetracycline Repressor, domain 2"/>
    <property type="match status" value="1"/>
</dbReference>
<proteinExistence type="predicted"/>
<dbReference type="EMBL" id="BAAAUV010000021">
    <property type="protein sequence ID" value="GAA3231111.1"/>
    <property type="molecule type" value="Genomic_DNA"/>
</dbReference>
<feature type="domain" description="HTH tetR-type" evidence="3">
    <location>
        <begin position="13"/>
        <end position="73"/>
    </location>
</feature>
<evidence type="ECO:0000313" key="4">
    <source>
        <dbReference type="EMBL" id="GAA3231111.1"/>
    </source>
</evidence>
<keyword evidence="5" id="KW-1185">Reference proteome</keyword>
<evidence type="ECO:0000256" key="2">
    <source>
        <dbReference type="PROSITE-ProRule" id="PRU00335"/>
    </source>
</evidence>
<dbReference type="PANTHER" id="PTHR30055">
    <property type="entry name" value="HTH-TYPE TRANSCRIPTIONAL REGULATOR RUTR"/>
    <property type="match status" value="1"/>
</dbReference>
<comment type="caution">
    <text evidence="4">The sequence shown here is derived from an EMBL/GenBank/DDBJ whole genome shotgun (WGS) entry which is preliminary data.</text>
</comment>
<dbReference type="SUPFAM" id="SSF46689">
    <property type="entry name" value="Homeodomain-like"/>
    <property type="match status" value="1"/>
</dbReference>
<organism evidence="4 5">
    <name type="scientific">Actinocorallia longicatena</name>
    <dbReference type="NCBI Taxonomy" id="111803"/>
    <lineage>
        <taxon>Bacteria</taxon>
        <taxon>Bacillati</taxon>
        <taxon>Actinomycetota</taxon>
        <taxon>Actinomycetes</taxon>
        <taxon>Streptosporangiales</taxon>
        <taxon>Thermomonosporaceae</taxon>
        <taxon>Actinocorallia</taxon>
    </lineage>
</organism>
<dbReference type="PANTHER" id="PTHR30055:SF209">
    <property type="entry name" value="POSSIBLE TRANSCRIPTIONAL REGULATORY PROTEIN (PROBABLY TETR-FAMILY)"/>
    <property type="match status" value="1"/>
</dbReference>
<evidence type="ECO:0000256" key="1">
    <source>
        <dbReference type="ARBA" id="ARBA00023125"/>
    </source>
</evidence>
<keyword evidence="1 2" id="KW-0238">DNA-binding</keyword>
<dbReference type="InterPro" id="IPR036271">
    <property type="entry name" value="Tet_transcr_reg_TetR-rel_C_sf"/>
</dbReference>
<sequence>MPDVRIQGQERDAGSRGAILDVAERLMATRGYAATSISAICRDSGLPPPSVYWHFGSKKGLLAAVMERGARRWFAGMPSWDDLAGEPGERVTALLAAGADALAGHPLFLRLFYMLALDGDEAAAELVRQVRSTAFERFRDGVARVLAADHPPEVVASAAEELARFAVAFSDGCFFALQLEPGEADVRRMFADLGTALLALAPIVIARAAEPGRKEGPE</sequence>
<dbReference type="InterPro" id="IPR009057">
    <property type="entry name" value="Homeodomain-like_sf"/>
</dbReference>
<dbReference type="RefSeq" id="WP_344835413.1">
    <property type="nucleotide sequence ID" value="NZ_BAAAUV010000021.1"/>
</dbReference>
<dbReference type="Pfam" id="PF00440">
    <property type="entry name" value="TetR_N"/>
    <property type="match status" value="1"/>
</dbReference>
<dbReference type="Proteomes" id="UP001501237">
    <property type="component" value="Unassembled WGS sequence"/>
</dbReference>
<feature type="DNA-binding region" description="H-T-H motif" evidence="2">
    <location>
        <begin position="36"/>
        <end position="55"/>
    </location>
</feature>
<dbReference type="PROSITE" id="PS50977">
    <property type="entry name" value="HTH_TETR_2"/>
    <property type="match status" value="1"/>
</dbReference>
<protein>
    <submittedName>
        <fullName evidence="4">TetR/AcrR family transcriptional regulator</fullName>
    </submittedName>
</protein>
<gene>
    <name evidence="4" type="ORF">GCM10010468_62070</name>
</gene>
<reference evidence="5" key="1">
    <citation type="journal article" date="2019" name="Int. J. Syst. Evol. Microbiol.">
        <title>The Global Catalogue of Microorganisms (GCM) 10K type strain sequencing project: providing services to taxonomists for standard genome sequencing and annotation.</title>
        <authorList>
            <consortium name="The Broad Institute Genomics Platform"/>
            <consortium name="The Broad Institute Genome Sequencing Center for Infectious Disease"/>
            <person name="Wu L."/>
            <person name="Ma J."/>
        </authorList>
    </citation>
    <scope>NUCLEOTIDE SEQUENCE [LARGE SCALE GENOMIC DNA]</scope>
    <source>
        <strain evidence="5">JCM 9377</strain>
    </source>
</reference>
<accession>A0ABP6QHH4</accession>
<dbReference type="PRINTS" id="PR00455">
    <property type="entry name" value="HTHTETR"/>
</dbReference>